<dbReference type="InterPro" id="IPR036188">
    <property type="entry name" value="FAD/NAD-bd_sf"/>
</dbReference>
<dbReference type="RefSeq" id="XP_037153554.1">
    <property type="nucleotide sequence ID" value="XM_037301920.1"/>
</dbReference>
<evidence type="ECO:0000256" key="2">
    <source>
        <dbReference type="ARBA" id="ARBA00004924"/>
    </source>
</evidence>
<evidence type="ECO:0000256" key="7">
    <source>
        <dbReference type="ARBA" id="ARBA00022857"/>
    </source>
</evidence>
<dbReference type="AlphaFoldDB" id="A0A8H6FE34"/>
<dbReference type="EC" id="1.14.13.196" evidence="4"/>
<sequence length="459" mass="51654">MLSEPAHHTSQTSAALQYQYDLVCIGFGPASLAIAIALHDREIKARVLYIERQRTFVWHAGMLLPNARMQISFLKDLATLRNPRSKFTFVNYLKSKNRLVAFTNLSTFLPLREEYNDYMSWCASHFEQDVQYGHETICVSPAENRMGPIQAWRVLSKNVETNETNTVTARSVVIAIGGKPRIPPALSTGGLDCRIIHSSLYSKAAPSILTDASKAHNVAVIGGGQSAAEIFNDLQSRYPNSYITLYTGASALKPSDDSPFVNEIFDPERVDMFYDLPTESRLKTIWSDKATNYGVVRPELLDRMYENMYHQRLHEPDQSKWQYKIVAWREVVGFETCSDRRIRLKLKNTSKGEITMSDSSFDLAVLGTGYERNGHETLLEPARHLFRESRYAVERNYKVKFRKDAVASDCGIWLQGCCEDSHGLSDTLLSILAVRGGEMVDAIFPMQSPGPGKSGCAKL</sequence>
<comment type="similarity">
    <text evidence="3">Belongs to the lysine N(6)-hydroxylase/L-ornithine N(5)-oxygenase family.</text>
</comment>
<keyword evidence="7" id="KW-0521">NADP</keyword>
<evidence type="ECO:0000256" key="9">
    <source>
        <dbReference type="ARBA" id="ARBA00047598"/>
    </source>
</evidence>
<keyword evidence="6" id="KW-0274">FAD</keyword>
<comment type="caution">
    <text evidence="11">The sequence shown here is derived from an EMBL/GenBank/DDBJ whole genome shotgun (WGS) entry which is preliminary data.</text>
</comment>
<dbReference type="EMBL" id="JACCJB010000009">
    <property type="protein sequence ID" value="KAF6224494.1"/>
    <property type="molecule type" value="Genomic_DNA"/>
</dbReference>
<evidence type="ECO:0000256" key="8">
    <source>
        <dbReference type="ARBA" id="ARBA00023002"/>
    </source>
</evidence>
<evidence type="ECO:0000256" key="6">
    <source>
        <dbReference type="ARBA" id="ARBA00022827"/>
    </source>
</evidence>
<accession>A0A8H6FE34</accession>
<protein>
    <recommendedName>
        <fullName evidence="4">L-ornithine N(5)-monooxygenase [NAD(P)H]</fullName>
        <ecNumber evidence="4">1.14.13.196</ecNumber>
    </recommendedName>
</protein>
<name>A0A8H6FE34_9LECA</name>
<dbReference type="Pfam" id="PF13434">
    <property type="entry name" value="Lys_Orn_oxgnase"/>
    <property type="match status" value="1"/>
</dbReference>
<evidence type="ECO:0000313" key="11">
    <source>
        <dbReference type="EMBL" id="KAF6224494.1"/>
    </source>
</evidence>
<evidence type="ECO:0000256" key="10">
    <source>
        <dbReference type="ARBA" id="ARBA00049248"/>
    </source>
</evidence>
<dbReference type="PANTHER" id="PTHR42802:SF1">
    <property type="entry name" value="L-ORNITHINE N(5)-MONOOXYGENASE"/>
    <property type="match status" value="1"/>
</dbReference>
<comment type="catalytic activity">
    <reaction evidence="10">
        <text>L-ornithine + NADH + O2 = N(5)-hydroxy-L-ornithine + NAD(+) + H2O</text>
        <dbReference type="Rhea" id="RHEA:41512"/>
        <dbReference type="ChEBI" id="CHEBI:15377"/>
        <dbReference type="ChEBI" id="CHEBI:15379"/>
        <dbReference type="ChEBI" id="CHEBI:46911"/>
        <dbReference type="ChEBI" id="CHEBI:57540"/>
        <dbReference type="ChEBI" id="CHEBI:57945"/>
        <dbReference type="ChEBI" id="CHEBI:78275"/>
        <dbReference type="EC" id="1.14.13.196"/>
    </reaction>
</comment>
<organism evidence="11 12">
    <name type="scientific">Letharia lupina</name>
    <dbReference type="NCBI Taxonomy" id="560253"/>
    <lineage>
        <taxon>Eukaryota</taxon>
        <taxon>Fungi</taxon>
        <taxon>Dikarya</taxon>
        <taxon>Ascomycota</taxon>
        <taxon>Pezizomycotina</taxon>
        <taxon>Lecanoromycetes</taxon>
        <taxon>OSLEUM clade</taxon>
        <taxon>Lecanoromycetidae</taxon>
        <taxon>Lecanorales</taxon>
        <taxon>Lecanorineae</taxon>
        <taxon>Parmeliaceae</taxon>
        <taxon>Letharia</taxon>
    </lineage>
</organism>
<evidence type="ECO:0000256" key="4">
    <source>
        <dbReference type="ARBA" id="ARBA00012881"/>
    </source>
</evidence>
<evidence type="ECO:0000313" key="12">
    <source>
        <dbReference type="Proteomes" id="UP000593566"/>
    </source>
</evidence>
<dbReference type="GO" id="GO:0016491">
    <property type="term" value="F:oxidoreductase activity"/>
    <property type="evidence" value="ECO:0007669"/>
    <property type="project" value="UniProtKB-KW"/>
</dbReference>
<gene>
    <name evidence="11" type="ORF">HO133_011071</name>
</gene>
<comment type="catalytic activity">
    <reaction evidence="9">
        <text>L-ornithine + NADPH + O2 = N(5)-hydroxy-L-ornithine + NADP(+) + H2O</text>
        <dbReference type="Rhea" id="RHEA:41508"/>
        <dbReference type="ChEBI" id="CHEBI:15377"/>
        <dbReference type="ChEBI" id="CHEBI:15379"/>
        <dbReference type="ChEBI" id="CHEBI:46911"/>
        <dbReference type="ChEBI" id="CHEBI:57783"/>
        <dbReference type="ChEBI" id="CHEBI:58349"/>
        <dbReference type="ChEBI" id="CHEBI:78275"/>
        <dbReference type="EC" id="1.14.13.196"/>
    </reaction>
</comment>
<keyword evidence="5" id="KW-0285">Flavoprotein</keyword>
<comment type="pathway">
    <text evidence="2">Siderophore biosynthesis.</text>
</comment>
<comment type="cofactor">
    <cofactor evidence="1">
        <name>FAD</name>
        <dbReference type="ChEBI" id="CHEBI:57692"/>
    </cofactor>
</comment>
<dbReference type="GeneID" id="59339461"/>
<evidence type="ECO:0000256" key="3">
    <source>
        <dbReference type="ARBA" id="ARBA00007588"/>
    </source>
</evidence>
<dbReference type="PANTHER" id="PTHR42802">
    <property type="entry name" value="MONOOXYGENASE"/>
    <property type="match status" value="1"/>
</dbReference>
<keyword evidence="8" id="KW-0560">Oxidoreductase</keyword>
<dbReference type="GO" id="GO:0006879">
    <property type="term" value="P:intracellular iron ion homeostasis"/>
    <property type="evidence" value="ECO:0007669"/>
    <property type="project" value="TreeGrafter"/>
</dbReference>
<dbReference type="Gene3D" id="3.50.50.60">
    <property type="entry name" value="FAD/NAD(P)-binding domain"/>
    <property type="match status" value="1"/>
</dbReference>
<dbReference type="PRINTS" id="PR00368">
    <property type="entry name" value="FADPNR"/>
</dbReference>
<evidence type="ECO:0000256" key="5">
    <source>
        <dbReference type="ARBA" id="ARBA00022630"/>
    </source>
</evidence>
<dbReference type="InterPro" id="IPR025700">
    <property type="entry name" value="Lys/Orn_oxygenase"/>
</dbReference>
<keyword evidence="12" id="KW-1185">Reference proteome</keyword>
<evidence type="ECO:0000256" key="1">
    <source>
        <dbReference type="ARBA" id="ARBA00001974"/>
    </source>
</evidence>
<proteinExistence type="inferred from homology"/>
<dbReference type="SUPFAM" id="SSF51905">
    <property type="entry name" value="FAD/NAD(P)-binding domain"/>
    <property type="match status" value="1"/>
</dbReference>
<reference evidence="11 12" key="1">
    <citation type="journal article" date="2020" name="Genomics">
        <title>Complete, high-quality genomes from long-read metagenomic sequencing of two wolf lichen thalli reveals enigmatic genome architecture.</title>
        <authorList>
            <person name="McKenzie S.K."/>
            <person name="Walston R.F."/>
            <person name="Allen J.L."/>
        </authorList>
    </citation>
    <scope>NUCLEOTIDE SEQUENCE [LARGE SCALE GENOMIC DNA]</scope>
    <source>
        <strain evidence="11">WasteWater1</strain>
    </source>
</reference>
<dbReference type="Proteomes" id="UP000593566">
    <property type="component" value="Unassembled WGS sequence"/>
</dbReference>